<dbReference type="Proteomes" id="UP000189674">
    <property type="component" value="Chromosome"/>
</dbReference>
<evidence type="ECO:0000256" key="4">
    <source>
        <dbReference type="ARBA" id="ARBA00023125"/>
    </source>
</evidence>
<dbReference type="NCBIfam" id="TIGR02937">
    <property type="entry name" value="sigma70-ECF"/>
    <property type="match status" value="1"/>
</dbReference>
<dbReference type="GO" id="GO:0003677">
    <property type="term" value="F:DNA binding"/>
    <property type="evidence" value="ECO:0007669"/>
    <property type="project" value="UniProtKB-KW"/>
</dbReference>
<proteinExistence type="inferred from homology"/>
<dbReference type="InterPro" id="IPR007627">
    <property type="entry name" value="RNA_pol_sigma70_r2"/>
</dbReference>
<evidence type="ECO:0000313" key="9">
    <source>
        <dbReference type="Proteomes" id="UP000189674"/>
    </source>
</evidence>
<dbReference type="PANTHER" id="PTHR43133">
    <property type="entry name" value="RNA POLYMERASE ECF-TYPE SIGMA FACTO"/>
    <property type="match status" value="1"/>
</dbReference>
<dbReference type="GO" id="GO:0006352">
    <property type="term" value="P:DNA-templated transcription initiation"/>
    <property type="evidence" value="ECO:0007669"/>
    <property type="project" value="InterPro"/>
</dbReference>
<dbReference type="KEGG" id="alus:STSP2_02977"/>
<dbReference type="STRING" id="1936003.STSP2_02977"/>
<dbReference type="InterPro" id="IPR013325">
    <property type="entry name" value="RNA_pol_sigma_r2"/>
</dbReference>
<reference evidence="9" key="1">
    <citation type="submission" date="2017-02" db="EMBL/GenBank/DDBJ databases">
        <title>Comparative genomics and description of representatives of a novel lineage of planctomycetes thriving in anoxic sediments.</title>
        <authorList>
            <person name="Spring S."/>
            <person name="Bunk B."/>
            <person name="Sproer C."/>
        </authorList>
    </citation>
    <scope>NUCLEOTIDE SEQUENCE [LARGE SCALE GENOMIC DNA]</scope>
    <source>
        <strain evidence="9">ST-NAGAB-D1</strain>
    </source>
</reference>
<dbReference type="OrthoDB" id="273655at2"/>
<dbReference type="InterPro" id="IPR013249">
    <property type="entry name" value="RNA_pol_sigma70_r4_t2"/>
</dbReference>
<accession>A0A1U9NQ88</accession>
<evidence type="ECO:0000256" key="1">
    <source>
        <dbReference type="ARBA" id="ARBA00010641"/>
    </source>
</evidence>
<evidence type="ECO:0000259" key="7">
    <source>
        <dbReference type="Pfam" id="PF08281"/>
    </source>
</evidence>
<dbReference type="InterPro" id="IPR039425">
    <property type="entry name" value="RNA_pol_sigma-70-like"/>
</dbReference>
<dbReference type="AlphaFoldDB" id="A0A1U9NQ88"/>
<dbReference type="Pfam" id="PF08281">
    <property type="entry name" value="Sigma70_r4_2"/>
    <property type="match status" value="1"/>
</dbReference>
<dbReference type="SUPFAM" id="SSF88659">
    <property type="entry name" value="Sigma3 and sigma4 domains of RNA polymerase sigma factors"/>
    <property type="match status" value="1"/>
</dbReference>
<dbReference type="GO" id="GO:0016987">
    <property type="term" value="F:sigma factor activity"/>
    <property type="evidence" value="ECO:0007669"/>
    <property type="project" value="UniProtKB-KW"/>
</dbReference>
<evidence type="ECO:0000259" key="6">
    <source>
        <dbReference type="Pfam" id="PF04542"/>
    </source>
</evidence>
<dbReference type="InterPro" id="IPR014284">
    <property type="entry name" value="RNA_pol_sigma-70_dom"/>
</dbReference>
<keyword evidence="2" id="KW-0805">Transcription regulation</keyword>
<comment type="similarity">
    <text evidence="1">Belongs to the sigma-70 factor family. ECF subfamily.</text>
</comment>
<evidence type="ECO:0000256" key="5">
    <source>
        <dbReference type="ARBA" id="ARBA00023163"/>
    </source>
</evidence>
<gene>
    <name evidence="8" type="primary">rpoE</name>
    <name evidence="8" type="ORF">STSP2_02977</name>
</gene>
<name>A0A1U9NQ88_9BACT</name>
<dbReference type="RefSeq" id="WP_146663437.1">
    <property type="nucleotide sequence ID" value="NZ_CP019791.1"/>
</dbReference>
<dbReference type="InterPro" id="IPR013324">
    <property type="entry name" value="RNA_pol_sigma_r3/r4-like"/>
</dbReference>
<evidence type="ECO:0000313" key="8">
    <source>
        <dbReference type="EMBL" id="AQT69780.1"/>
    </source>
</evidence>
<dbReference type="CDD" id="cd06171">
    <property type="entry name" value="Sigma70_r4"/>
    <property type="match status" value="1"/>
</dbReference>
<dbReference type="Gene3D" id="1.10.10.10">
    <property type="entry name" value="Winged helix-like DNA-binding domain superfamily/Winged helix DNA-binding domain"/>
    <property type="match status" value="1"/>
</dbReference>
<keyword evidence="3" id="KW-0731">Sigma factor</keyword>
<feature type="domain" description="RNA polymerase sigma-70 region 2" evidence="6">
    <location>
        <begin position="29"/>
        <end position="95"/>
    </location>
</feature>
<evidence type="ECO:0000256" key="3">
    <source>
        <dbReference type="ARBA" id="ARBA00023082"/>
    </source>
</evidence>
<sequence>MAAPEKKQEIAELVSRAQDGCQDSLGTLCEKYQNELSSYIYRLTLDKDLTEDILQETMMQLCRSLNDLRDANSIKAWLYKTAWGKAMNHYRSNKKHSSMSIDQNNLTNALENKRIEALKTLISKEIAETLVDSIADLDVKQRSVLTLRCYENLSYEQIASIMNCSETAARVQFYRAKCSLKRRLHRKGVTTVPMFLALLGLFGQITSPTQAATRVSAESLKVGALGTTVGWSMSKVGACILMMIASVAVVGGAFFVNGAAVSGYGSAPDTQIKSFHFIKHAWKEAYIPTANLRVGRSLSKGAYEQWFYFPEGIEGPMFKMMQRWDPQVENKLCSWLLDEDGQRYYHSGQNTIYVMNNPLAKRNTARFPSDSEDFCAFLESMEGEEKGVEYIRDAKTGLLKEIIDHRFINAPDFVSGIETNSFDETEFGDFKYKWHRDAKVVDERDAIHQQGWTVYEISGKINGQEVYGRCRIPFVFGTRGEHPPMLNLAVGDSYRVLDSPEGAYVVNTDNEVITSYPAGSFFKGLIRPWYGLHTIDLVRREAAKLWIPFSVENYEYDGYRHLKRIVKLHNCPEYNDLAVSFTIDIDANEISRIEFEGEAGTEVGVLEFDYPTVPGEITEEVEMPVVDKTWFSKREPRGILWLFDMAKGSLDD</sequence>
<keyword evidence="4" id="KW-0238">DNA-binding</keyword>
<keyword evidence="9" id="KW-1185">Reference proteome</keyword>
<organism evidence="8 9">
    <name type="scientific">Anaerohalosphaera lusitana</name>
    <dbReference type="NCBI Taxonomy" id="1936003"/>
    <lineage>
        <taxon>Bacteria</taxon>
        <taxon>Pseudomonadati</taxon>
        <taxon>Planctomycetota</taxon>
        <taxon>Phycisphaerae</taxon>
        <taxon>Sedimentisphaerales</taxon>
        <taxon>Anaerohalosphaeraceae</taxon>
        <taxon>Anaerohalosphaera</taxon>
    </lineage>
</organism>
<evidence type="ECO:0000256" key="2">
    <source>
        <dbReference type="ARBA" id="ARBA00023015"/>
    </source>
</evidence>
<dbReference type="Gene3D" id="1.10.1740.10">
    <property type="match status" value="1"/>
</dbReference>
<dbReference type="EMBL" id="CP019791">
    <property type="protein sequence ID" value="AQT69780.1"/>
    <property type="molecule type" value="Genomic_DNA"/>
</dbReference>
<protein>
    <submittedName>
        <fullName evidence="8">Sigma-24</fullName>
    </submittedName>
</protein>
<dbReference type="Pfam" id="PF04542">
    <property type="entry name" value="Sigma70_r2"/>
    <property type="match status" value="1"/>
</dbReference>
<dbReference type="InterPro" id="IPR036388">
    <property type="entry name" value="WH-like_DNA-bd_sf"/>
</dbReference>
<feature type="domain" description="RNA polymerase sigma factor 70 region 4 type 2" evidence="7">
    <location>
        <begin position="130"/>
        <end position="177"/>
    </location>
</feature>
<keyword evidence="5" id="KW-0804">Transcription</keyword>
<dbReference type="SUPFAM" id="SSF88946">
    <property type="entry name" value="Sigma2 domain of RNA polymerase sigma factors"/>
    <property type="match status" value="1"/>
</dbReference>
<dbReference type="PANTHER" id="PTHR43133:SF52">
    <property type="entry name" value="ECF RNA POLYMERASE SIGMA FACTOR SIGL"/>
    <property type="match status" value="1"/>
</dbReference>